<feature type="domain" description="Poly A polymerase head" evidence="10">
    <location>
        <begin position="24"/>
        <end position="144"/>
    </location>
</feature>
<keyword evidence="6" id="KW-0547">Nucleotide-binding</keyword>
<comment type="cofactor">
    <cofactor evidence="1">
        <name>Mg(2+)</name>
        <dbReference type="ChEBI" id="CHEBI:18420"/>
    </cofactor>
</comment>
<organism evidence="13 14">
    <name type="scientific">Caminicella sporogenes DSM 14501</name>
    <dbReference type="NCBI Taxonomy" id="1121266"/>
    <lineage>
        <taxon>Bacteria</taxon>
        <taxon>Bacillati</taxon>
        <taxon>Bacillota</taxon>
        <taxon>Clostridia</taxon>
        <taxon>Peptostreptococcales</taxon>
        <taxon>Caminicellaceae</taxon>
        <taxon>Caminicella</taxon>
    </lineage>
</organism>
<gene>
    <name evidence="13" type="ORF">SAMN02745883_01714</name>
</gene>
<name>A0A1M6R729_9FIRM</name>
<evidence type="ECO:0000256" key="1">
    <source>
        <dbReference type="ARBA" id="ARBA00001946"/>
    </source>
</evidence>
<keyword evidence="14" id="KW-1185">Reference proteome</keyword>
<dbReference type="InterPro" id="IPR032810">
    <property type="entry name" value="CCA-adding_enz_C"/>
</dbReference>
<dbReference type="Proteomes" id="UP000184082">
    <property type="component" value="Unassembled WGS sequence"/>
</dbReference>
<dbReference type="InterPro" id="IPR003607">
    <property type="entry name" value="HD/PDEase_dom"/>
</dbReference>
<feature type="domain" description="CCA-adding enzyme C-terminal" evidence="12">
    <location>
        <begin position="298"/>
        <end position="438"/>
    </location>
</feature>
<evidence type="ECO:0000259" key="12">
    <source>
        <dbReference type="Pfam" id="PF13735"/>
    </source>
</evidence>
<keyword evidence="5" id="KW-0479">Metal-binding</keyword>
<evidence type="ECO:0000256" key="4">
    <source>
        <dbReference type="ARBA" id="ARBA00022695"/>
    </source>
</evidence>
<dbReference type="SUPFAM" id="SSF81891">
    <property type="entry name" value="Poly A polymerase C-terminal region-like"/>
    <property type="match status" value="1"/>
</dbReference>
<proteinExistence type="inferred from homology"/>
<evidence type="ECO:0000259" key="10">
    <source>
        <dbReference type="Pfam" id="PF01743"/>
    </source>
</evidence>
<dbReference type="Gene3D" id="1.10.3090.10">
    <property type="entry name" value="cca-adding enzyme, domain 2"/>
    <property type="match status" value="1"/>
</dbReference>
<dbReference type="GO" id="GO:0000166">
    <property type="term" value="F:nucleotide binding"/>
    <property type="evidence" value="ECO:0007669"/>
    <property type="project" value="UniProtKB-KW"/>
</dbReference>
<dbReference type="Pfam" id="PF12627">
    <property type="entry name" value="PolyA_pol_RNAbd"/>
    <property type="match status" value="1"/>
</dbReference>
<dbReference type="InterPro" id="IPR002646">
    <property type="entry name" value="PolA_pol_head_dom"/>
</dbReference>
<dbReference type="InterPro" id="IPR032828">
    <property type="entry name" value="PolyA_RNA-bd"/>
</dbReference>
<dbReference type="InterPro" id="IPR050264">
    <property type="entry name" value="Bact_CCA-adding_enz_type3_sf"/>
</dbReference>
<dbReference type="GO" id="GO:0046872">
    <property type="term" value="F:metal ion binding"/>
    <property type="evidence" value="ECO:0007669"/>
    <property type="project" value="UniProtKB-KW"/>
</dbReference>
<dbReference type="CDD" id="cd00077">
    <property type="entry name" value="HDc"/>
    <property type="match status" value="1"/>
</dbReference>
<comment type="similarity">
    <text evidence="9">Belongs to the tRNA nucleotidyltransferase/poly(A) polymerase family.</text>
</comment>
<dbReference type="CDD" id="cd05398">
    <property type="entry name" value="NT_ClassII-CCAase"/>
    <property type="match status" value="1"/>
</dbReference>
<dbReference type="PANTHER" id="PTHR46173:SF1">
    <property type="entry name" value="CCA TRNA NUCLEOTIDYLTRANSFERASE 1, MITOCHONDRIAL"/>
    <property type="match status" value="1"/>
</dbReference>
<dbReference type="GO" id="GO:0016779">
    <property type="term" value="F:nucleotidyltransferase activity"/>
    <property type="evidence" value="ECO:0007669"/>
    <property type="project" value="UniProtKB-KW"/>
</dbReference>
<dbReference type="GO" id="GO:0008033">
    <property type="term" value="P:tRNA processing"/>
    <property type="evidence" value="ECO:0007669"/>
    <property type="project" value="UniProtKB-KW"/>
</dbReference>
<evidence type="ECO:0000256" key="2">
    <source>
        <dbReference type="ARBA" id="ARBA00022679"/>
    </source>
</evidence>
<dbReference type="AlphaFoldDB" id="A0A1M6R729"/>
<evidence type="ECO:0000256" key="6">
    <source>
        <dbReference type="ARBA" id="ARBA00022741"/>
    </source>
</evidence>
<protein>
    <submittedName>
        <fullName evidence="13">tRNA nucleotidyltransferase (CCA-adding enzyme)</fullName>
    </submittedName>
</protein>
<keyword evidence="7" id="KW-0460">Magnesium</keyword>
<keyword evidence="2 9" id="KW-0808">Transferase</keyword>
<dbReference type="PANTHER" id="PTHR46173">
    <property type="entry name" value="CCA TRNA NUCLEOTIDYLTRANSFERASE 1, MITOCHONDRIAL"/>
    <property type="match status" value="1"/>
</dbReference>
<evidence type="ECO:0000256" key="3">
    <source>
        <dbReference type="ARBA" id="ARBA00022694"/>
    </source>
</evidence>
<evidence type="ECO:0000256" key="5">
    <source>
        <dbReference type="ARBA" id="ARBA00022723"/>
    </source>
</evidence>
<dbReference type="Pfam" id="PF01743">
    <property type="entry name" value="PolyA_pol"/>
    <property type="match status" value="1"/>
</dbReference>
<dbReference type="SUPFAM" id="SSF81301">
    <property type="entry name" value="Nucleotidyltransferase"/>
    <property type="match status" value="1"/>
</dbReference>
<keyword evidence="4" id="KW-0548">Nucleotidyltransferase</keyword>
<feature type="domain" description="tRNA nucleotidyltransferase/poly(A) polymerase RNA and SrmB- binding" evidence="11">
    <location>
        <begin position="172"/>
        <end position="232"/>
    </location>
</feature>
<dbReference type="RefSeq" id="WP_330390708.1">
    <property type="nucleotide sequence ID" value="NZ_FRAJ01000013.1"/>
</dbReference>
<reference evidence="13 14" key="1">
    <citation type="submission" date="2016-11" db="EMBL/GenBank/DDBJ databases">
        <authorList>
            <person name="Jaros S."/>
            <person name="Januszkiewicz K."/>
            <person name="Wedrychowicz H."/>
        </authorList>
    </citation>
    <scope>NUCLEOTIDE SEQUENCE [LARGE SCALE GENOMIC DNA]</scope>
    <source>
        <strain evidence="13 14">DSM 14501</strain>
    </source>
</reference>
<evidence type="ECO:0000259" key="11">
    <source>
        <dbReference type="Pfam" id="PF12627"/>
    </source>
</evidence>
<sequence length="453" mass="52451">MKIKIPEEVEKILNTLYKNGFQGYVVGGCVRDTLLGRIPNDWDIATNAKPNQMLNIFKDYKVVPTGIKHGTVTIIVNNKQFEVTTYRIEGKYSDNRRPDKVEFTDDLEKDLSRRDFTINAMAYNYEKGLIDPYNGFSDLLDKKVKCVGNPDKRFEEDALRMIRAVRFSSQLDFEIDEAVTMSIVKNSKLVRNISKERIKTELNKILLSNIPSNGIKTLVDTDLIDYIIPEIREIVGFKQYSPYHDKDVFYHTMTTLDNTESDLILRLSALLHDIAKPRCFTIDKYNIGHFYNHCVVGAEMAEEILKKLKYDKKTISSVKMLIKNHMLRLNEITAKTVKRLINKMGTENVERLFKLQIADVKGSKYPHDFSNIEKAVDLYKKILSEKEPLTLKDLDIDGYDLIEIGIPRGREMGIILKKLLEKVFESPEMNKKELLIQEAIFIYNNIREKTNLS</sequence>
<keyword evidence="8 9" id="KW-0694">RNA-binding</keyword>
<evidence type="ECO:0000256" key="8">
    <source>
        <dbReference type="ARBA" id="ARBA00022884"/>
    </source>
</evidence>
<evidence type="ECO:0000313" key="13">
    <source>
        <dbReference type="EMBL" id="SHK28127.1"/>
    </source>
</evidence>
<dbReference type="STRING" id="1121266.SAMN02745883_01714"/>
<dbReference type="GO" id="GO:0000049">
    <property type="term" value="F:tRNA binding"/>
    <property type="evidence" value="ECO:0007669"/>
    <property type="project" value="TreeGrafter"/>
</dbReference>
<dbReference type="InterPro" id="IPR043519">
    <property type="entry name" value="NT_sf"/>
</dbReference>
<dbReference type="EMBL" id="FRAJ01000013">
    <property type="protein sequence ID" value="SHK28127.1"/>
    <property type="molecule type" value="Genomic_DNA"/>
</dbReference>
<evidence type="ECO:0000313" key="14">
    <source>
        <dbReference type="Proteomes" id="UP000184082"/>
    </source>
</evidence>
<dbReference type="Pfam" id="PF13735">
    <property type="entry name" value="tRNA_NucTran2_2"/>
    <property type="match status" value="1"/>
</dbReference>
<keyword evidence="3" id="KW-0819">tRNA processing</keyword>
<evidence type="ECO:0000256" key="7">
    <source>
        <dbReference type="ARBA" id="ARBA00022842"/>
    </source>
</evidence>
<dbReference type="Gene3D" id="3.30.460.10">
    <property type="entry name" value="Beta Polymerase, domain 2"/>
    <property type="match status" value="1"/>
</dbReference>
<dbReference type="PROSITE" id="PS51257">
    <property type="entry name" value="PROKAR_LIPOPROTEIN"/>
    <property type="match status" value="1"/>
</dbReference>
<dbReference type="Gene3D" id="1.10.246.80">
    <property type="match status" value="1"/>
</dbReference>
<accession>A0A1M6R729</accession>
<evidence type="ECO:0000256" key="9">
    <source>
        <dbReference type="RuleBase" id="RU003953"/>
    </source>
</evidence>